<dbReference type="SUPFAM" id="SSF56112">
    <property type="entry name" value="Protein kinase-like (PK-like)"/>
    <property type="match status" value="1"/>
</dbReference>
<dbReference type="PANTHER" id="PTHR48012">
    <property type="entry name" value="STERILE20-LIKE KINASE, ISOFORM B-RELATED"/>
    <property type="match status" value="1"/>
</dbReference>
<evidence type="ECO:0000256" key="4">
    <source>
        <dbReference type="ARBA" id="ARBA00022679"/>
    </source>
</evidence>
<dbReference type="PANTHER" id="PTHR48012:SF10">
    <property type="entry name" value="FI20177P1"/>
    <property type="match status" value="1"/>
</dbReference>
<evidence type="ECO:0000256" key="9">
    <source>
        <dbReference type="ARBA" id="ARBA00048679"/>
    </source>
</evidence>
<organism evidence="13">
    <name type="scientific">Chrysocystis fragilis</name>
    <dbReference type="NCBI Taxonomy" id="1411660"/>
    <lineage>
        <taxon>Eukaryota</taxon>
        <taxon>Sar</taxon>
        <taxon>Stramenopiles</taxon>
        <taxon>Ochrophyta</taxon>
        <taxon>Pelagophyceae</taxon>
        <taxon>Sarcinochrysidales</taxon>
        <taxon>Chrysocystaceae</taxon>
        <taxon>Chrysocystis</taxon>
    </lineage>
</organism>
<evidence type="ECO:0000256" key="11">
    <source>
        <dbReference type="SAM" id="MobiDB-lite"/>
    </source>
</evidence>
<dbReference type="InterPro" id="IPR017441">
    <property type="entry name" value="Protein_kinase_ATP_BS"/>
</dbReference>
<dbReference type="EMBL" id="HBFH01000437">
    <property type="protein sequence ID" value="CAD8730631.1"/>
    <property type="molecule type" value="Transcribed_RNA"/>
</dbReference>
<dbReference type="PROSITE" id="PS00107">
    <property type="entry name" value="PROTEIN_KINASE_ATP"/>
    <property type="match status" value="1"/>
</dbReference>
<keyword evidence="6" id="KW-0418">Kinase</keyword>
<feature type="domain" description="Protein kinase" evidence="12">
    <location>
        <begin position="9"/>
        <end position="258"/>
    </location>
</feature>
<feature type="compositionally biased region" description="Pro residues" evidence="11">
    <location>
        <begin position="398"/>
        <end position="409"/>
    </location>
</feature>
<evidence type="ECO:0000256" key="7">
    <source>
        <dbReference type="ARBA" id="ARBA00022840"/>
    </source>
</evidence>
<feature type="region of interest" description="Disordered" evidence="11">
    <location>
        <begin position="382"/>
        <end position="409"/>
    </location>
</feature>
<keyword evidence="3" id="KW-0723">Serine/threonine-protein kinase</keyword>
<dbReference type="GO" id="GO:0005737">
    <property type="term" value="C:cytoplasm"/>
    <property type="evidence" value="ECO:0007669"/>
    <property type="project" value="TreeGrafter"/>
</dbReference>
<dbReference type="EC" id="2.7.11.1" evidence="2"/>
<dbReference type="InterPro" id="IPR011009">
    <property type="entry name" value="Kinase-like_dom_sf"/>
</dbReference>
<dbReference type="Pfam" id="PF00069">
    <property type="entry name" value="Pkinase"/>
    <property type="match status" value="1"/>
</dbReference>
<evidence type="ECO:0000256" key="1">
    <source>
        <dbReference type="ARBA" id="ARBA00008874"/>
    </source>
</evidence>
<dbReference type="InterPro" id="IPR000719">
    <property type="entry name" value="Prot_kinase_dom"/>
</dbReference>
<reference evidence="13" key="1">
    <citation type="submission" date="2021-01" db="EMBL/GenBank/DDBJ databases">
        <authorList>
            <person name="Corre E."/>
            <person name="Pelletier E."/>
            <person name="Niang G."/>
            <person name="Scheremetjew M."/>
            <person name="Finn R."/>
            <person name="Kale V."/>
            <person name="Holt S."/>
            <person name="Cochrane G."/>
            <person name="Meng A."/>
            <person name="Brown T."/>
            <person name="Cohen L."/>
        </authorList>
    </citation>
    <scope>NUCLEOTIDE SEQUENCE</scope>
    <source>
        <strain evidence="13">CCMP3189</strain>
    </source>
</reference>
<dbReference type="AlphaFoldDB" id="A0A7S0TBB2"/>
<feature type="compositionally biased region" description="Basic and acidic residues" evidence="11">
    <location>
        <begin position="382"/>
        <end position="397"/>
    </location>
</feature>
<dbReference type="SMART" id="SM00220">
    <property type="entry name" value="S_TKc"/>
    <property type="match status" value="1"/>
</dbReference>
<evidence type="ECO:0000256" key="6">
    <source>
        <dbReference type="ARBA" id="ARBA00022777"/>
    </source>
</evidence>
<comment type="similarity">
    <text evidence="1">Belongs to the protein kinase superfamily. STE Ser/Thr protein kinase family. STE20 subfamily.</text>
</comment>
<dbReference type="Gene3D" id="1.10.510.10">
    <property type="entry name" value="Transferase(Phosphotransferase) domain 1"/>
    <property type="match status" value="1"/>
</dbReference>
<dbReference type="GO" id="GO:0005524">
    <property type="term" value="F:ATP binding"/>
    <property type="evidence" value="ECO:0007669"/>
    <property type="project" value="UniProtKB-UniRule"/>
</dbReference>
<comment type="catalytic activity">
    <reaction evidence="8">
        <text>L-threonyl-[protein] + ATP = O-phospho-L-threonyl-[protein] + ADP + H(+)</text>
        <dbReference type="Rhea" id="RHEA:46608"/>
        <dbReference type="Rhea" id="RHEA-COMP:11060"/>
        <dbReference type="Rhea" id="RHEA-COMP:11605"/>
        <dbReference type="ChEBI" id="CHEBI:15378"/>
        <dbReference type="ChEBI" id="CHEBI:30013"/>
        <dbReference type="ChEBI" id="CHEBI:30616"/>
        <dbReference type="ChEBI" id="CHEBI:61977"/>
        <dbReference type="ChEBI" id="CHEBI:456216"/>
        <dbReference type="EC" id="2.7.11.1"/>
    </reaction>
</comment>
<feature type="region of interest" description="Disordered" evidence="11">
    <location>
        <begin position="277"/>
        <end position="309"/>
    </location>
</feature>
<keyword evidence="7 10" id="KW-0067">ATP-binding</keyword>
<keyword evidence="5 10" id="KW-0547">Nucleotide-binding</keyword>
<evidence type="ECO:0000256" key="10">
    <source>
        <dbReference type="PROSITE-ProRule" id="PRU10141"/>
    </source>
</evidence>
<feature type="binding site" evidence="10">
    <location>
        <position position="37"/>
    </location>
    <ligand>
        <name>ATP</name>
        <dbReference type="ChEBI" id="CHEBI:30616"/>
    </ligand>
</feature>
<evidence type="ECO:0000256" key="2">
    <source>
        <dbReference type="ARBA" id="ARBA00012513"/>
    </source>
</evidence>
<name>A0A7S0TBB2_9STRA</name>
<accession>A0A7S0TBB2</accession>
<sequence length="409" mass="43728">MSVDPRAFIELKERVGVGSFGTVYKAVTRGGERVAVKTIDLEASDDELEDVRGEIEVLASNGACEHLVEYLGCYVVESQVWIVTEYMEASLNELIGPGLDQRVIAGVMGQVLRGLVFLHGSRRVHRDVKSKNVLVSAAGVVKLADFGVAAQLTDTTTKRKSLIGTPYWMAPEVIEQSRYDEKADVWSLGITAIELAEAAPPHAALHPMKVLFVVPSAPPPAPRGGYGVDFERFVAKCVRKSADERPTASDLLETDPFVASVDLATSQRDLAALVLRLKPPPPPPNSVVTPRDSSPPTPSSVVKAASKKHPQNSRAFKVLFAPAIAAAARHAIAKGGDSRRAAATALDELCSALENVDRALPEGRLTLQLALGLADSIDKNRASLDSARRHDASKRDPPPPPPDSSPPSA</sequence>
<evidence type="ECO:0000256" key="8">
    <source>
        <dbReference type="ARBA" id="ARBA00047899"/>
    </source>
</evidence>
<dbReference type="GO" id="GO:0004674">
    <property type="term" value="F:protein serine/threonine kinase activity"/>
    <property type="evidence" value="ECO:0007669"/>
    <property type="project" value="UniProtKB-KW"/>
</dbReference>
<gene>
    <name evidence="13" type="ORF">CFRA1165_LOCUS320</name>
</gene>
<evidence type="ECO:0000256" key="3">
    <source>
        <dbReference type="ARBA" id="ARBA00022527"/>
    </source>
</evidence>
<proteinExistence type="inferred from homology"/>
<dbReference type="InterPro" id="IPR050629">
    <property type="entry name" value="STE20/SPS1-PAK"/>
</dbReference>
<comment type="catalytic activity">
    <reaction evidence="9">
        <text>L-seryl-[protein] + ATP = O-phospho-L-seryl-[protein] + ADP + H(+)</text>
        <dbReference type="Rhea" id="RHEA:17989"/>
        <dbReference type="Rhea" id="RHEA-COMP:9863"/>
        <dbReference type="Rhea" id="RHEA-COMP:11604"/>
        <dbReference type="ChEBI" id="CHEBI:15378"/>
        <dbReference type="ChEBI" id="CHEBI:29999"/>
        <dbReference type="ChEBI" id="CHEBI:30616"/>
        <dbReference type="ChEBI" id="CHEBI:83421"/>
        <dbReference type="ChEBI" id="CHEBI:456216"/>
        <dbReference type="EC" id="2.7.11.1"/>
    </reaction>
</comment>
<protein>
    <recommendedName>
        <fullName evidence="2">non-specific serine/threonine protein kinase</fullName>
        <ecNumber evidence="2">2.7.11.1</ecNumber>
    </recommendedName>
</protein>
<evidence type="ECO:0000259" key="12">
    <source>
        <dbReference type="PROSITE" id="PS50011"/>
    </source>
</evidence>
<evidence type="ECO:0000256" key="5">
    <source>
        <dbReference type="ARBA" id="ARBA00022741"/>
    </source>
</evidence>
<dbReference type="PROSITE" id="PS50011">
    <property type="entry name" value="PROTEIN_KINASE_DOM"/>
    <property type="match status" value="1"/>
</dbReference>
<keyword evidence="4" id="KW-0808">Transferase</keyword>
<evidence type="ECO:0000313" key="13">
    <source>
        <dbReference type="EMBL" id="CAD8730631.1"/>
    </source>
</evidence>